<feature type="region of interest" description="Disordered" evidence="1">
    <location>
        <begin position="39"/>
        <end position="58"/>
    </location>
</feature>
<name>A0AAV4BVT7_9GAST</name>
<dbReference type="EMBL" id="BLXT01005617">
    <property type="protein sequence ID" value="GFO24636.1"/>
    <property type="molecule type" value="Genomic_DNA"/>
</dbReference>
<comment type="caution">
    <text evidence="2">The sequence shown here is derived from an EMBL/GenBank/DDBJ whole genome shotgun (WGS) entry which is preliminary data.</text>
</comment>
<dbReference type="Proteomes" id="UP000735302">
    <property type="component" value="Unassembled WGS sequence"/>
</dbReference>
<sequence>MILQGRSGTSRSRSSNSSSSSSSSSLVWFSCLASPHRGDLRLSGLPSGQGADGGARVRDRSVPAYLRADSISTVPPTPFNPGGTMKLIVVSNDDVDYTPPKPKKSEQHKYWVQPGLLTSQSERGIRGKRMLTKRKNRLNLG</sequence>
<proteinExistence type="predicted"/>
<reference evidence="2 3" key="1">
    <citation type="journal article" date="2021" name="Elife">
        <title>Chloroplast acquisition without the gene transfer in kleptoplastic sea slugs, Plakobranchus ocellatus.</title>
        <authorList>
            <person name="Maeda T."/>
            <person name="Takahashi S."/>
            <person name="Yoshida T."/>
            <person name="Shimamura S."/>
            <person name="Takaki Y."/>
            <person name="Nagai Y."/>
            <person name="Toyoda A."/>
            <person name="Suzuki Y."/>
            <person name="Arimoto A."/>
            <person name="Ishii H."/>
            <person name="Satoh N."/>
            <person name="Nishiyama T."/>
            <person name="Hasebe M."/>
            <person name="Maruyama T."/>
            <person name="Minagawa J."/>
            <person name="Obokata J."/>
            <person name="Shigenobu S."/>
        </authorList>
    </citation>
    <scope>NUCLEOTIDE SEQUENCE [LARGE SCALE GENOMIC DNA]</scope>
</reference>
<feature type="region of interest" description="Disordered" evidence="1">
    <location>
        <begin position="1"/>
        <end position="25"/>
    </location>
</feature>
<organism evidence="2 3">
    <name type="scientific">Plakobranchus ocellatus</name>
    <dbReference type="NCBI Taxonomy" id="259542"/>
    <lineage>
        <taxon>Eukaryota</taxon>
        <taxon>Metazoa</taxon>
        <taxon>Spiralia</taxon>
        <taxon>Lophotrochozoa</taxon>
        <taxon>Mollusca</taxon>
        <taxon>Gastropoda</taxon>
        <taxon>Heterobranchia</taxon>
        <taxon>Euthyneura</taxon>
        <taxon>Panpulmonata</taxon>
        <taxon>Sacoglossa</taxon>
        <taxon>Placobranchoidea</taxon>
        <taxon>Plakobranchidae</taxon>
        <taxon>Plakobranchus</taxon>
    </lineage>
</organism>
<evidence type="ECO:0000313" key="2">
    <source>
        <dbReference type="EMBL" id="GFO24636.1"/>
    </source>
</evidence>
<protein>
    <submittedName>
        <fullName evidence="2">Uncharacterized protein</fullName>
    </submittedName>
</protein>
<evidence type="ECO:0000313" key="3">
    <source>
        <dbReference type="Proteomes" id="UP000735302"/>
    </source>
</evidence>
<dbReference type="PROSITE" id="PS51257">
    <property type="entry name" value="PROKAR_LIPOPROTEIN"/>
    <property type="match status" value="1"/>
</dbReference>
<evidence type="ECO:0000256" key="1">
    <source>
        <dbReference type="SAM" id="MobiDB-lite"/>
    </source>
</evidence>
<dbReference type="AlphaFoldDB" id="A0AAV4BVT7"/>
<gene>
    <name evidence="2" type="ORF">PoB_005114100</name>
</gene>
<accession>A0AAV4BVT7</accession>
<keyword evidence="3" id="KW-1185">Reference proteome</keyword>